<evidence type="ECO:0000256" key="3">
    <source>
        <dbReference type="ARBA" id="ARBA00022448"/>
    </source>
</evidence>
<dbReference type="InterPro" id="IPR006143">
    <property type="entry name" value="RND_pump_MFP"/>
</dbReference>
<reference evidence="6" key="1">
    <citation type="submission" date="2021-11" db="EMBL/GenBank/DDBJ databases">
        <title>Vibrio ZSDE26 sp. nov. and Vibrio ZSDZ34 sp. nov., isolated from coastal seawater in Qingdao.</title>
        <authorList>
            <person name="Zhang P."/>
        </authorList>
    </citation>
    <scope>NUCLEOTIDE SEQUENCE</scope>
    <source>
        <strain evidence="6">ZSDE26</strain>
    </source>
</reference>
<dbReference type="Pfam" id="PF25967">
    <property type="entry name" value="RND-MFP_C"/>
    <property type="match status" value="1"/>
</dbReference>
<protein>
    <submittedName>
        <fullName evidence="6">Efflux RND transporter periplasmic adaptor subunit</fullName>
    </submittedName>
</protein>
<comment type="subcellular location">
    <subcellularLocation>
        <location evidence="1">Cell envelope</location>
    </subcellularLocation>
</comment>
<dbReference type="EMBL" id="JAJHVV010000007">
    <property type="protein sequence ID" value="MCK6264079.1"/>
    <property type="molecule type" value="Genomic_DNA"/>
</dbReference>
<dbReference type="PANTHER" id="PTHR30469:SF20">
    <property type="entry name" value="EFFLUX RND TRANSPORTER PERIPLASMIC ADAPTOR SUBUNIT"/>
    <property type="match status" value="1"/>
</dbReference>
<dbReference type="InterPro" id="IPR058625">
    <property type="entry name" value="MdtA-like_BSH"/>
</dbReference>
<organism evidence="6 7">
    <name type="scientific">Vibrio amylolyticus</name>
    <dbReference type="NCBI Taxonomy" id="2847292"/>
    <lineage>
        <taxon>Bacteria</taxon>
        <taxon>Pseudomonadati</taxon>
        <taxon>Pseudomonadota</taxon>
        <taxon>Gammaproteobacteria</taxon>
        <taxon>Vibrionales</taxon>
        <taxon>Vibrionaceae</taxon>
        <taxon>Vibrio</taxon>
    </lineage>
</organism>
<accession>A0A9X2BHM7</accession>
<name>A0A9X2BHM7_9VIBR</name>
<dbReference type="AlphaFoldDB" id="A0A9X2BHM7"/>
<dbReference type="Pfam" id="PF25917">
    <property type="entry name" value="BSH_RND"/>
    <property type="match status" value="1"/>
</dbReference>
<dbReference type="PROSITE" id="PS51257">
    <property type="entry name" value="PROKAR_LIPOPROTEIN"/>
    <property type="match status" value="1"/>
</dbReference>
<comment type="similarity">
    <text evidence="2">Belongs to the membrane fusion protein (MFP) (TC 8.A.1) family.</text>
</comment>
<dbReference type="PANTHER" id="PTHR30469">
    <property type="entry name" value="MULTIDRUG RESISTANCE PROTEIN MDTA"/>
    <property type="match status" value="1"/>
</dbReference>
<gene>
    <name evidence="6" type="ORF">KP803_12435</name>
</gene>
<dbReference type="Gene3D" id="2.40.420.20">
    <property type="match status" value="1"/>
</dbReference>
<proteinExistence type="inferred from homology"/>
<dbReference type="NCBIfam" id="TIGR01730">
    <property type="entry name" value="RND_mfp"/>
    <property type="match status" value="1"/>
</dbReference>
<dbReference type="SUPFAM" id="SSF111369">
    <property type="entry name" value="HlyD-like secretion proteins"/>
    <property type="match status" value="1"/>
</dbReference>
<dbReference type="Gene3D" id="2.40.50.100">
    <property type="match status" value="1"/>
</dbReference>
<evidence type="ECO:0000313" key="7">
    <source>
        <dbReference type="Proteomes" id="UP001139559"/>
    </source>
</evidence>
<evidence type="ECO:0000259" key="5">
    <source>
        <dbReference type="Pfam" id="PF25967"/>
    </source>
</evidence>
<keyword evidence="7" id="KW-1185">Reference proteome</keyword>
<dbReference type="GO" id="GO:0015562">
    <property type="term" value="F:efflux transmembrane transporter activity"/>
    <property type="evidence" value="ECO:0007669"/>
    <property type="project" value="TreeGrafter"/>
</dbReference>
<evidence type="ECO:0000313" key="6">
    <source>
        <dbReference type="EMBL" id="MCK6264079.1"/>
    </source>
</evidence>
<dbReference type="Proteomes" id="UP001139559">
    <property type="component" value="Unassembled WGS sequence"/>
</dbReference>
<evidence type="ECO:0000256" key="1">
    <source>
        <dbReference type="ARBA" id="ARBA00004196"/>
    </source>
</evidence>
<keyword evidence="3" id="KW-0813">Transport</keyword>
<sequence length="370" mass="41034">MLKLSDKNTHKRFRLPFFMAVFTTLLMTGCDKQQPDEMITTPIVRPVLTERVTANGEQSLSFNGVVRSSSQVALSFQVAGKLTKLLVKEGEAVKEGQLLASIDDRDFQSSYTAAKVELLNARVEFERGQTVFENSKAITKSMLDVLQTQYQIAQTRYDEAKRKLEYTQITAPFSGVISRKIVDNYVQVQANEPILSLHDVDDLEVVIHISDRVMLTQTHQKKALAEISTLNGRLFPLTLKAYSTQADPVTQTYAITLRFDDISDVNILPGMAVKVYAAKSEDQMSSPVISVPLVAVVPNNQGKQFVWIVDKNNETHKRYVTVGALNRDSVEIIEGLNSGETIVVAGVSSIQTGMVVRPYQDDIQTASGGQ</sequence>
<dbReference type="GO" id="GO:1990281">
    <property type="term" value="C:efflux pump complex"/>
    <property type="evidence" value="ECO:0007669"/>
    <property type="project" value="TreeGrafter"/>
</dbReference>
<feature type="domain" description="Multidrug resistance protein MdtA-like barrel-sandwich hybrid" evidence="4">
    <location>
        <begin position="71"/>
        <end position="192"/>
    </location>
</feature>
<dbReference type="Gene3D" id="2.40.30.170">
    <property type="match status" value="1"/>
</dbReference>
<dbReference type="Gene3D" id="1.10.287.470">
    <property type="entry name" value="Helix hairpin bin"/>
    <property type="match status" value="1"/>
</dbReference>
<dbReference type="RefSeq" id="WP_248009157.1">
    <property type="nucleotide sequence ID" value="NZ_JAJHVV010000007.1"/>
</dbReference>
<evidence type="ECO:0000259" key="4">
    <source>
        <dbReference type="Pfam" id="PF25917"/>
    </source>
</evidence>
<feature type="domain" description="Multidrug resistance protein MdtA-like C-terminal permuted SH3" evidence="5">
    <location>
        <begin position="288"/>
        <end position="347"/>
    </location>
</feature>
<evidence type="ECO:0000256" key="2">
    <source>
        <dbReference type="ARBA" id="ARBA00009477"/>
    </source>
</evidence>
<dbReference type="InterPro" id="IPR058627">
    <property type="entry name" value="MdtA-like_C"/>
</dbReference>
<comment type="caution">
    <text evidence="6">The sequence shown here is derived from an EMBL/GenBank/DDBJ whole genome shotgun (WGS) entry which is preliminary data.</text>
</comment>